<keyword evidence="4" id="KW-1185">Reference proteome</keyword>
<sequence length="89" mass="10210">MRKLIMAAGIAVGAFAAMPSATIAAPVATQNAMTTQTDVEVVQYGRGEYRRDWRYSRRHWDRPGNGYGRRYHGPPPHARAYGRRNHYRY</sequence>
<evidence type="ECO:0008006" key="5">
    <source>
        <dbReference type="Google" id="ProtNLM"/>
    </source>
</evidence>
<gene>
    <name evidence="3" type="ORF">SAMN04488115_111119</name>
</gene>
<proteinExistence type="predicted"/>
<dbReference type="EMBL" id="FNUY01000011">
    <property type="protein sequence ID" value="SEG74677.1"/>
    <property type="molecule type" value="Genomic_DNA"/>
</dbReference>
<name>A0A1H6CPE9_9HYPH</name>
<feature type="chain" id="PRO_5009295074" description="PXPV repeat-containing protein" evidence="2">
    <location>
        <begin position="25"/>
        <end position="89"/>
    </location>
</feature>
<organism evidence="3 4">
    <name type="scientific">Bosea lathyri</name>
    <dbReference type="NCBI Taxonomy" id="1036778"/>
    <lineage>
        <taxon>Bacteria</taxon>
        <taxon>Pseudomonadati</taxon>
        <taxon>Pseudomonadota</taxon>
        <taxon>Alphaproteobacteria</taxon>
        <taxon>Hyphomicrobiales</taxon>
        <taxon>Boseaceae</taxon>
        <taxon>Bosea</taxon>
    </lineage>
</organism>
<accession>A0A1H6CPE9</accession>
<dbReference type="RefSeq" id="WP_146071465.1">
    <property type="nucleotide sequence ID" value="NZ_FNUY01000011.1"/>
</dbReference>
<reference evidence="3 4" key="1">
    <citation type="submission" date="2016-10" db="EMBL/GenBank/DDBJ databases">
        <authorList>
            <person name="de Groot N.N."/>
        </authorList>
    </citation>
    <scope>NUCLEOTIDE SEQUENCE [LARGE SCALE GENOMIC DNA]</scope>
    <source>
        <strain evidence="3 4">DSM 26656</strain>
    </source>
</reference>
<dbReference type="AlphaFoldDB" id="A0A1H6CPE9"/>
<feature type="compositionally biased region" description="Basic residues" evidence="1">
    <location>
        <begin position="80"/>
        <end position="89"/>
    </location>
</feature>
<keyword evidence="2" id="KW-0732">Signal</keyword>
<feature type="signal peptide" evidence="2">
    <location>
        <begin position="1"/>
        <end position="24"/>
    </location>
</feature>
<evidence type="ECO:0000313" key="4">
    <source>
        <dbReference type="Proteomes" id="UP000236743"/>
    </source>
</evidence>
<dbReference type="Proteomes" id="UP000236743">
    <property type="component" value="Unassembled WGS sequence"/>
</dbReference>
<protein>
    <recommendedName>
        <fullName evidence="5">PXPV repeat-containing protein</fullName>
    </recommendedName>
</protein>
<dbReference type="OrthoDB" id="9904924at2"/>
<evidence type="ECO:0000256" key="1">
    <source>
        <dbReference type="SAM" id="MobiDB-lite"/>
    </source>
</evidence>
<feature type="region of interest" description="Disordered" evidence="1">
    <location>
        <begin position="63"/>
        <end position="89"/>
    </location>
</feature>
<evidence type="ECO:0000256" key="2">
    <source>
        <dbReference type="SAM" id="SignalP"/>
    </source>
</evidence>
<evidence type="ECO:0000313" key="3">
    <source>
        <dbReference type="EMBL" id="SEG74677.1"/>
    </source>
</evidence>